<dbReference type="PANTHER" id="PTHR21666">
    <property type="entry name" value="PEPTIDASE-RELATED"/>
    <property type="match status" value="1"/>
</dbReference>
<protein>
    <submittedName>
        <fullName evidence="3">M23 family peptidase</fullName>
    </submittedName>
</protein>
<evidence type="ECO:0000313" key="4">
    <source>
        <dbReference type="Proteomes" id="UP000244978"/>
    </source>
</evidence>
<dbReference type="InterPro" id="IPR050570">
    <property type="entry name" value="Cell_wall_metabolism_enzyme"/>
</dbReference>
<dbReference type="GO" id="GO:0004222">
    <property type="term" value="F:metalloendopeptidase activity"/>
    <property type="evidence" value="ECO:0007669"/>
    <property type="project" value="TreeGrafter"/>
</dbReference>
<organism evidence="3 4">
    <name type="scientific">Homoserinimonas hongtaonis</name>
    <dbReference type="NCBI Taxonomy" id="2079791"/>
    <lineage>
        <taxon>Bacteria</taxon>
        <taxon>Bacillati</taxon>
        <taxon>Actinomycetota</taxon>
        <taxon>Actinomycetes</taxon>
        <taxon>Micrococcales</taxon>
        <taxon>Microbacteriaceae</taxon>
        <taxon>Homoserinimonas</taxon>
    </lineage>
</organism>
<dbReference type="CDD" id="cd12797">
    <property type="entry name" value="M23_peptidase"/>
    <property type="match status" value="1"/>
</dbReference>
<dbReference type="SUPFAM" id="SSF51261">
    <property type="entry name" value="Duplicated hybrid motif"/>
    <property type="match status" value="1"/>
</dbReference>
<feature type="domain" description="M23ase beta-sheet core" evidence="2">
    <location>
        <begin position="258"/>
        <end position="358"/>
    </location>
</feature>
<evidence type="ECO:0000256" key="1">
    <source>
        <dbReference type="SAM" id="MobiDB-lite"/>
    </source>
</evidence>
<feature type="compositionally biased region" description="Basic residues" evidence="1">
    <location>
        <begin position="1"/>
        <end position="16"/>
    </location>
</feature>
<feature type="compositionally biased region" description="Low complexity" evidence="1">
    <location>
        <begin position="18"/>
        <end position="31"/>
    </location>
</feature>
<dbReference type="InterPro" id="IPR011055">
    <property type="entry name" value="Dup_hybrid_motif"/>
</dbReference>
<gene>
    <name evidence="3" type="ORF">DF220_09690</name>
</gene>
<dbReference type="AlphaFoldDB" id="A0A2U1T2I1"/>
<sequence length="367" mass="37732">MAPSKHSHRAIGRSGRRTTTSPIASSSTSSVTELADSTLIGTVSSFDELLAIGSSHIVAEMPTAETVVPAAAATAPLRRDRSRADKIVTPAKAAKASRTSKARKPSKTAVPALVALRRPAAAPRKSTLRSIISVTAMAGVFAILVSTTTPATAFYSPEQIEAQSQGLASGSTASLATVEPQKVTVNAAAATAAAAGDAVARDSYEAKAVRQQITTLRGNANFDYTNNPFGSVQWPFPGTVPISSGFGSRNVCSYCSSYHLGVDFTPGSGVPIQSVADGVVSQVNISGGGLGNNVMIDHVINGQRVQSVYAHMQWGSIQVAVGQQVSVGTTIGAVGSTGNSTGAHLHLEIHLDGTPVDPYAWLKANAN</sequence>
<dbReference type="InterPro" id="IPR016047">
    <property type="entry name" value="M23ase_b-sheet_dom"/>
</dbReference>
<dbReference type="PANTHER" id="PTHR21666:SF270">
    <property type="entry name" value="MUREIN HYDROLASE ACTIVATOR ENVC"/>
    <property type="match status" value="1"/>
</dbReference>
<keyword evidence="4" id="KW-1185">Reference proteome</keyword>
<accession>A0A2U1T2I1</accession>
<reference evidence="4" key="1">
    <citation type="submission" date="2018-04" db="EMBL/GenBank/DDBJ databases">
        <authorList>
            <person name="Liu S."/>
            <person name="Wang Z."/>
            <person name="Li J."/>
        </authorList>
    </citation>
    <scope>NUCLEOTIDE SEQUENCE [LARGE SCALE GENOMIC DNA]</scope>
    <source>
        <strain evidence="4">S1194</strain>
    </source>
</reference>
<feature type="region of interest" description="Disordered" evidence="1">
    <location>
        <begin position="89"/>
        <end position="108"/>
    </location>
</feature>
<evidence type="ECO:0000259" key="2">
    <source>
        <dbReference type="Pfam" id="PF01551"/>
    </source>
</evidence>
<proteinExistence type="predicted"/>
<comment type="caution">
    <text evidence="3">The sequence shown here is derived from an EMBL/GenBank/DDBJ whole genome shotgun (WGS) entry which is preliminary data.</text>
</comment>
<name>A0A2U1T2I1_9MICO</name>
<dbReference type="Gene3D" id="2.70.70.10">
    <property type="entry name" value="Glucose Permease (Domain IIA)"/>
    <property type="match status" value="1"/>
</dbReference>
<feature type="region of interest" description="Disordered" evidence="1">
    <location>
        <begin position="1"/>
        <end position="31"/>
    </location>
</feature>
<dbReference type="RefSeq" id="WP_108997855.1">
    <property type="nucleotide sequence ID" value="NZ_QEEX01000001.1"/>
</dbReference>
<dbReference type="Proteomes" id="UP000244978">
    <property type="component" value="Unassembled WGS sequence"/>
</dbReference>
<dbReference type="EMBL" id="QEEX01000001">
    <property type="protein sequence ID" value="PWB98067.1"/>
    <property type="molecule type" value="Genomic_DNA"/>
</dbReference>
<evidence type="ECO:0000313" key="3">
    <source>
        <dbReference type="EMBL" id="PWB98067.1"/>
    </source>
</evidence>
<dbReference type="Pfam" id="PF01551">
    <property type="entry name" value="Peptidase_M23"/>
    <property type="match status" value="1"/>
</dbReference>